<sequence>MTDFESACTELTAWLNNIKPADAALRANSSAKLIERDNAVSIRGSTAEQKQQTQQQNHQQKLDNDSSNDYSSGSDHEQDQHTAQTASSVLLSASSSLSSLACSTSPPRSILKISTIHSDDEDIAADKKKHVRFLDEVEAARKEAEKIKRKQERRQKQVEMHLAQGAADKKKSVGGKKKASLRNYNGVLPQAVTVVGTSPAAMPSSVPKKSGSINVQGVDQGEDLLEEISTSAFVNSTETTFIGSSNATSNPVQIPGRKQQRIKSYDYRSWDKFDVDRELENIDNKQSERLTGTSATRINSSNENSAVQMFDTDQLVFEDDIVATSLADIEKNKGNEAYKIKEYNDAVSFPMILSA</sequence>
<dbReference type="Proteomes" id="UP001211907">
    <property type="component" value="Unassembled WGS sequence"/>
</dbReference>
<reference evidence="3" key="1">
    <citation type="submission" date="2020-05" db="EMBL/GenBank/DDBJ databases">
        <title>Phylogenomic resolution of chytrid fungi.</title>
        <authorList>
            <person name="Stajich J.E."/>
            <person name="Amses K."/>
            <person name="Simmons R."/>
            <person name="Seto K."/>
            <person name="Myers J."/>
            <person name="Bonds A."/>
            <person name="Quandt C.A."/>
            <person name="Barry K."/>
            <person name="Liu P."/>
            <person name="Grigoriev I."/>
            <person name="Longcore J.E."/>
            <person name="James T.Y."/>
        </authorList>
    </citation>
    <scope>NUCLEOTIDE SEQUENCE</scope>
    <source>
        <strain evidence="3">JEL0513</strain>
    </source>
</reference>
<name>A0AAD5XMV0_9FUNG</name>
<gene>
    <name evidence="3" type="ORF">HK100_001387</name>
</gene>
<evidence type="ECO:0000313" key="4">
    <source>
        <dbReference type="Proteomes" id="UP001211907"/>
    </source>
</evidence>
<evidence type="ECO:0000256" key="1">
    <source>
        <dbReference type="SAM" id="Coils"/>
    </source>
</evidence>
<proteinExistence type="predicted"/>
<keyword evidence="1" id="KW-0175">Coiled coil</keyword>
<accession>A0AAD5XMV0</accession>
<comment type="caution">
    <text evidence="3">The sequence shown here is derived from an EMBL/GenBank/DDBJ whole genome shotgun (WGS) entry which is preliminary data.</text>
</comment>
<dbReference type="EMBL" id="JADGJH010000013">
    <property type="protein sequence ID" value="KAJ3142563.1"/>
    <property type="molecule type" value="Genomic_DNA"/>
</dbReference>
<feature type="coiled-coil region" evidence="1">
    <location>
        <begin position="130"/>
        <end position="157"/>
    </location>
</feature>
<protein>
    <submittedName>
        <fullName evidence="3">Uncharacterized protein</fullName>
    </submittedName>
</protein>
<organism evidence="3 4">
    <name type="scientific">Physocladia obscura</name>
    <dbReference type="NCBI Taxonomy" id="109957"/>
    <lineage>
        <taxon>Eukaryota</taxon>
        <taxon>Fungi</taxon>
        <taxon>Fungi incertae sedis</taxon>
        <taxon>Chytridiomycota</taxon>
        <taxon>Chytridiomycota incertae sedis</taxon>
        <taxon>Chytridiomycetes</taxon>
        <taxon>Chytridiales</taxon>
        <taxon>Chytriomycetaceae</taxon>
        <taxon>Physocladia</taxon>
    </lineage>
</organism>
<evidence type="ECO:0000256" key="2">
    <source>
        <dbReference type="SAM" id="MobiDB-lite"/>
    </source>
</evidence>
<feature type="region of interest" description="Disordered" evidence="2">
    <location>
        <begin position="43"/>
        <end position="87"/>
    </location>
</feature>
<dbReference type="AlphaFoldDB" id="A0AAD5XMV0"/>
<keyword evidence="4" id="KW-1185">Reference proteome</keyword>
<evidence type="ECO:0000313" key="3">
    <source>
        <dbReference type="EMBL" id="KAJ3142563.1"/>
    </source>
</evidence>
<feature type="compositionally biased region" description="Low complexity" evidence="2">
    <location>
        <begin position="49"/>
        <end position="73"/>
    </location>
</feature>